<reference evidence="17 18" key="1">
    <citation type="submission" date="2023-09" db="EMBL/GenBank/DDBJ databases">
        <title>Whole genome shotgun sequencing (WGS) of Bosea sp. ZW T0_25, isolated from stored onions (Allium cepa).</title>
        <authorList>
            <person name="Stoll D.A."/>
            <person name="Huch M."/>
        </authorList>
    </citation>
    <scope>NUCLEOTIDE SEQUENCE [LARGE SCALE GENOMIC DNA]</scope>
    <source>
        <strain evidence="17 18">ZW T0_25</strain>
    </source>
</reference>
<keyword evidence="9" id="KW-0406">Ion transport</keyword>
<dbReference type="InterPro" id="IPR039426">
    <property type="entry name" value="TonB-dep_rcpt-like"/>
</dbReference>
<comment type="subcellular location">
    <subcellularLocation>
        <location evidence="1 14">Cell outer membrane</location>
        <topology evidence="1 14">Multi-pass membrane protein</topology>
    </subcellularLocation>
</comment>
<keyword evidence="8" id="KW-0408">Iron</keyword>
<dbReference type="SUPFAM" id="SSF56935">
    <property type="entry name" value="Porins"/>
    <property type="match status" value="1"/>
</dbReference>
<comment type="caution">
    <text evidence="17">The sequence shown here is derived from an EMBL/GenBank/DDBJ whole genome shotgun (WGS) entry which is preliminary data.</text>
</comment>
<keyword evidence="6 14" id="KW-0812">Transmembrane</keyword>
<evidence type="ECO:0000259" key="16">
    <source>
        <dbReference type="SMART" id="SM00965"/>
    </source>
</evidence>
<name>A0ABU3S6Y9_9HYPH</name>
<dbReference type="PROSITE" id="PS52016">
    <property type="entry name" value="TONB_DEPENDENT_REC_3"/>
    <property type="match status" value="1"/>
</dbReference>
<evidence type="ECO:0000256" key="6">
    <source>
        <dbReference type="ARBA" id="ARBA00022692"/>
    </source>
</evidence>
<keyword evidence="4 14" id="KW-1134">Transmembrane beta strand</keyword>
<accession>A0ABU3S6Y9</accession>
<keyword evidence="5" id="KW-0410">Iron transport</keyword>
<evidence type="ECO:0000256" key="10">
    <source>
        <dbReference type="ARBA" id="ARBA00023077"/>
    </source>
</evidence>
<dbReference type="RefSeq" id="WP_316018347.1">
    <property type="nucleotide sequence ID" value="NZ_JAWDID010000013.1"/>
</dbReference>
<keyword evidence="3 14" id="KW-0813">Transport</keyword>
<protein>
    <submittedName>
        <fullName evidence="17">TonB-dependent siderophore receptor</fullName>
    </submittedName>
</protein>
<evidence type="ECO:0000256" key="14">
    <source>
        <dbReference type="PROSITE-ProRule" id="PRU01360"/>
    </source>
</evidence>
<keyword evidence="13 14" id="KW-0998">Cell outer membrane</keyword>
<dbReference type="PANTHER" id="PTHR32552">
    <property type="entry name" value="FERRICHROME IRON RECEPTOR-RELATED"/>
    <property type="match status" value="1"/>
</dbReference>
<evidence type="ECO:0000256" key="3">
    <source>
        <dbReference type="ARBA" id="ARBA00022448"/>
    </source>
</evidence>
<evidence type="ECO:0000256" key="9">
    <source>
        <dbReference type="ARBA" id="ARBA00023065"/>
    </source>
</evidence>
<organism evidence="17 18">
    <name type="scientific">Bosea rubneri</name>
    <dbReference type="NCBI Taxonomy" id="3075434"/>
    <lineage>
        <taxon>Bacteria</taxon>
        <taxon>Pseudomonadati</taxon>
        <taxon>Pseudomonadota</taxon>
        <taxon>Alphaproteobacteria</taxon>
        <taxon>Hyphomicrobiales</taxon>
        <taxon>Boseaceae</taxon>
        <taxon>Bosea</taxon>
    </lineage>
</organism>
<dbReference type="InterPro" id="IPR010105">
    <property type="entry name" value="TonB_sidphr_rcpt"/>
</dbReference>
<dbReference type="Pfam" id="PF00593">
    <property type="entry name" value="TonB_dep_Rec_b-barrel"/>
    <property type="match status" value="1"/>
</dbReference>
<dbReference type="EMBL" id="JAWDID010000013">
    <property type="protein sequence ID" value="MDU0340481.1"/>
    <property type="molecule type" value="Genomic_DNA"/>
</dbReference>
<evidence type="ECO:0000256" key="15">
    <source>
        <dbReference type="RuleBase" id="RU003357"/>
    </source>
</evidence>
<feature type="domain" description="Secretin/TonB short N-terminal" evidence="16">
    <location>
        <begin position="23"/>
        <end position="74"/>
    </location>
</feature>
<dbReference type="InterPro" id="IPR036942">
    <property type="entry name" value="Beta-barrel_TonB_sf"/>
</dbReference>
<keyword evidence="12 17" id="KW-0675">Receptor</keyword>
<gene>
    <name evidence="17" type="ORF">RKE40_11335</name>
</gene>
<keyword evidence="11 14" id="KW-0472">Membrane</keyword>
<dbReference type="Proteomes" id="UP001254257">
    <property type="component" value="Unassembled WGS sequence"/>
</dbReference>
<keyword evidence="18" id="KW-1185">Reference proteome</keyword>
<keyword evidence="10 15" id="KW-0798">TonB box</keyword>
<dbReference type="Pfam" id="PF07660">
    <property type="entry name" value="STN"/>
    <property type="match status" value="1"/>
</dbReference>
<evidence type="ECO:0000313" key="17">
    <source>
        <dbReference type="EMBL" id="MDU0340481.1"/>
    </source>
</evidence>
<keyword evidence="7" id="KW-0732">Signal</keyword>
<dbReference type="Gene3D" id="3.55.50.30">
    <property type="match status" value="1"/>
</dbReference>
<evidence type="ECO:0000313" key="18">
    <source>
        <dbReference type="Proteomes" id="UP001254257"/>
    </source>
</evidence>
<dbReference type="PANTHER" id="PTHR32552:SF68">
    <property type="entry name" value="FERRICHROME OUTER MEMBRANE TRANSPORTER_PHAGE RECEPTOR"/>
    <property type="match status" value="1"/>
</dbReference>
<dbReference type="SMART" id="SM00965">
    <property type="entry name" value="STN"/>
    <property type="match status" value="1"/>
</dbReference>
<dbReference type="NCBIfam" id="TIGR01783">
    <property type="entry name" value="TonB-siderophor"/>
    <property type="match status" value="1"/>
</dbReference>
<evidence type="ECO:0000256" key="4">
    <source>
        <dbReference type="ARBA" id="ARBA00022452"/>
    </source>
</evidence>
<sequence>MAFNIASQDLGGALTQFADRAGLRLLFRSSLVAGKKSPGVSGTLPPEAALSRLLAGTGLSHRFTSGNSVTITDPAAAFTSSSASEGSMLLDTIDVDGENAWGPVQGIVATRSATGTKTNASILEIPQSLSVITRDQISRQGATNIEQSVRYTPGAIAEVLGPGTERDKIYLRGFEPNYYLDGMMLPYGAAGQGARAEPYGLERIEVLRGPSSVLFGQNAPGGIVNMVSKRPTTEPLRQIELQYGSFQQLQGAFDLSGPANADKTLLYRLTGVVRGGDTQIDYAKDDRVFIAPSFTWRPNDATSLTVLGQYQRDDAGISVMYYPAWGTLYQNPFGKIRRGTNVGEPDHDRFKRDFYAIGYLFEHKFDQNLVVRQNLRYAEADVKQGDSIYGIGLSINPATGLPSNYRSLNRFQWDVDRRQRYFTVDNQMEARFETGPLKHDLLLGLDYRRSLLDQTVYGGLSSPIDIFTPVYGNYSVLGTKAADSSERQSQLGLYAQDQIRFERFLLTLGLRQDWVSGNNFNRLTRRDTKIDDAALTGRVGLTYLFDSGFAPYISYSTSFQPVSGSGYGGVPFEPTEGEQYEAGIKYQPTWFKGLFTASVFQLKQTNVLTPDMEHRNCVRYPGTCGNFNTQTGEVKVRGLELEARASLTDGLDVIGSYAYLDTEVTRSNTSNLGKRQPLVPQHQASLWLDYTFRYGAFDGLGLAAGVRYTGSSYGDGDNLLRVPSYTLVDAAVRYDLARLSPQLKGATVSVNATNLFDKEYLTTCAATSACFYGAGRTVTAKLSYTW</sequence>
<comment type="similarity">
    <text evidence="2 14 15">Belongs to the TonB-dependent receptor family.</text>
</comment>
<dbReference type="Gene3D" id="2.170.130.10">
    <property type="entry name" value="TonB-dependent receptor, plug domain"/>
    <property type="match status" value="1"/>
</dbReference>
<evidence type="ECO:0000256" key="12">
    <source>
        <dbReference type="ARBA" id="ARBA00023170"/>
    </source>
</evidence>
<dbReference type="InterPro" id="IPR000531">
    <property type="entry name" value="Beta-barrel_TonB"/>
</dbReference>
<dbReference type="InterPro" id="IPR012910">
    <property type="entry name" value="Plug_dom"/>
</dbReference>
<dbReference type="InterPro" id="IPR037066">
    <property type="entry name" value="Plug_dom_sf"/>
</dbReference>
<dbReference type="InterPro" id="IPR011662">
    <property type="entry name" value="Secretin/TonB_short_N"/>
</dbReference>
<evidence type="ECO:0000256" key="1">
    <source>
        <dbReference type="ARBA" id="ARBA00004571"/>
    </source>
</evidence>
<dbReference type="CDD" id="cd01347">
    <property type="entry name" value="ligand_gated_channel"/>
    <property type="match status" value="1"/>
</dbReference>
<proteinExistence type="inferred from homology"/>
<evidence type="ECO:0000256" key="7">
    <source>
        <dbReference type="ARBA" id="ARBA00022729"/>
    </source>
</evidence>
<evidence type="ECO:0000256" key="5">
    <source>
        <dbReference type="ARBA" id="ARBA00022496"/>
    </source>
</evidence>
<evidence type="ECO:0000256" key="13">
    <source>
        <dbReference type="ARBA" id="ARBA00023237"/>
    </source>
</evidence>
<dbReference type="Pfam" id="PF07715">
    <property type="entry name" value="Plug"/>
    <property type="match status" value="1"/>
</dbReference>
<evidence type="ECO:0000256" key="2">
    <source>
        <dbReference type="ARBA" id="ARBA00009810"/>
    </source>
</evidence>
<evidence type="ECO:0000256" key="8">
    <source>
        <dbReference type="ARBA" id="ARBA00023004"/>
    </source>
</evidence>
<evidence type="ECO:0000256" key="11">
    <source>
        <dbReference type="ARBA" id="ARBA00023136"/>
    </source>
</evidence>
<dbReference type="Gene3D" id="2.40.170.20">
    <property type="entry name" value="TonB-dependent receptor, beta-barrel domain"/>
    <property type="match status" value="1"/>
</dbReference>